<feature type="transmembrane region" description="Helical" evidence="7">
    <location>
        <begin position="215"/>
        <end position="236"/>
    </location>
</feature>
<protein>
    <recommendedName>
        <fullName evidence="8">G-protein coupled receptors family 1 profile domain-containing protein</fullName>
    </recommendedName>
</protein>
<keyword evidence="6" id="KW-0297">G-protein coupled receptor</keyword>
<reference evidence="9 10" key="1">
    <citation type="journal article" date="2024" name="BMC Genomics">
        <title>Genome assembly of redclaw crayfish (Cherax quadricarinatus) provides insights into its immune adaptation and hypoxia tolerance.</title>
        <authorList>
            <person name="Liu Z."/>
            <person name="Zheng J."/>
            <person name="Li H."/>
            <person name="Fang K."/>
            <person name="Wang S."/>
            <person name="He J."/>
            <person name="Zhou D."/>
            <person name="Weng S."/>
            <person name="Chi M."/>
            <person name="Gu Z."/>
            <person name="He J."/>
            <person name="Li F."/>
            <person name="Wang M."/>
        </authorList>
    </citation>
    <scope>NUCLEOTIDE SEQUENCE [LARGE SCALE GENOMIC DNA]</scope>
    <source>
        <strain evidence="9">ZL_2023a</strain>
    </source>
</reference>
<evidence type="ECO:0000256" key="4">
    <source>
        <dbReference type="ARBA" id="ARBA00022989"/>
    </source>
</evidence>
<evidence type="ECO:0000256" key="7">
    <source>
        <dbReference type="SAM" id="Phobius"/>
    </source>
</evidence>
<dbReference type="PANTHER" id="PTHR47760">
    <property type="entry name" value="G-PROTEIN COUPLED RECEPTOR B0563.6-LIKE PROTEIN-RELATED"/>
    <property type="match status" value="1"/>
</dbReference>
<feature type="transmembrane region" description="Helical" evidence="7">
    <location>
        <begin position="66"/>
        <end position="88"/>
    </location>
</feature>
<dbReference type="Pfam" id="PF00001">
    <property type="entry name" value="7tm_1"/>
    <property type="match status" value="1"/>
</dbReference>
<name>A0AAW0Y157_CHEQU</name>
<keyword evidence="3 6" id="KW-0812">Transmembrane</keyword>
<dbReference type="InterPro" id="IPR053093">
    <property type="entry name" value="GPCR-like"/>
</dbReference>
<evidence type="ECO:0000256" key="3">
    <source>
        <dbReference type="ARBA" id="ARBA00022692"/>
    </source>
</evidence>
<evidence type="ECO:0000259" key="8">
    <source>
        <dbReference type="PROSITE" id="PS50262"/>
    </source>
</evidence>
<keyword evidence="6" id="KW-0807">Transducer</keyword>
<evidence type="ECO:0000313" key="10">
    <source>
        <dbReference type="Proteomes" id="UP001445076"/>
    </source>
</evidence>
<dbReference type="PANTHER" id="PTHR47760:SF1">
    <property type="entry name" value="G-PROTEIN COUPLED RECEPTORS FAMILY 1 PROFILE DOMAIN-CONTAINING PROTEIN"/>
    <property type="match status" value="1"/>
</dbReference>
<keyword evidence="6" id="KW-0675">Receptor</keyword>
<evidence type="ECO:0000256" key="1">
    <source>
        <dbReference type="ARBA" id="ARBA00004370"/>
    </source>
</evidence>
<proteinExistence type="inferred from homology"/>
<feature type="transmembrane region" description="Helical" evidence="7">
    <location>
        <begin position="275"/>
        <end position="297"/>
    </location>
</feature>
<organism evidence="9 10">
    <name type="scientific">Cherax quadricarinatus</name>
    <name type="common">Australian red claw crayfish</name>
    <dbReference type="NCBI Taxonomy" id="27406"/>
    <lineage>
        <taxon>Eukaryota</taxon>
        <taxon>Metazoa</taxon>
        <taxon>Ecdysozoa</taxon>
        <taxon>Arthropoda</taxon>
        <taxon>Crustacea</taxon>
        <taxon>Multicrustacea</taxon>
        <taxon>Malacostraca</taxon>
        <taxon>Eumalacostraca</taxon>
        <taxon>Eucarida</taxon>
        <taxon>Decapoda</taxon>
        <taxon>Pleocyemata</taxon>
        <taxon>Astacidea</taxon>
        <taxon>Parastacoidea</taxon>
        <taxon>Parastacidae</taxon>
        <taxon>Cherax</taxon>
    </lineage>
</organism>
<evidence type="ECO:0000256" key="2">
    <source>
        <dbReference type="ARBA" id="ARBA00010663"/>
    </source>
</evidence>
<dbReference type="EMBL" id="JARKIK010000020">
    <property type="protein sequence ID" value="KAK8745101.1"/>
    <property type="molecule type" value="Genomic_DNA"/>
</dbReference>
<keyword evidence="10" id="KW-1185">Reference proteome</keyword>
<feature type="domain" description="G-protein coupled receptors family 1 profile" evidence="8">
    <location>
        <begin position="45"/>
        <end position="329"/>
    </location>
</feature>
<dbReference type="AlphaFoldDB" id="A0AAW0Y157"/>
<evidence type="ECO:0000256" key="5">
    <source>
        <dbReference type="ARBA" id="ARBA00023136"/>
    </source>
</evidence>
<sequence>MMDRNTGNLTRENPENYNFDPRILDVHAWAYGVLSPVIISVGVVGNLLTILILMNPKFKAGVTYKYFLILAASDLVALLFSVSVFVHIIHEATLVYATAVWYSYLEDFLANVPLSTSVFTVICITIDRFYSICRPTKFSTIHNEKFARKALLGSLILSVIVWLPVCFLKTPVEVDDCESSYFVPPDNRTWWVACMVHDTLTEPLYLVYSWGRQTIVTFIPLALMIVLNIMTIKGFIRVSKKRKEMKNNSVLSSAAPTLSSATEVTHSHDRNLIRLLFAVVVTFFITMVPAGVFNAMYSEYLTSDFEYEVFRALANDLEILNHALNFYMYILCSSQIRLTCRALIRRCFSCSSSVSAFACMQHPE</sequence>
<feature type="transmembrane region" description="Helical" evidence="7">
    <location>
        <begin position="150"/>
        <end position="170"/>
    </location>
</feature>
<feature type="transmembrane region" description="Helical" evidence="7">
    <location>
        <begin position="108"/>
        <end position="130"/>
    </location>
</feature>
<dbReference type="CDD" id="cd14978">
    <property type="entry name" value="7tmA_FMRFamide_R-like"/>
    <property type="match status" value="1"/>
</dbReference>
<dbReference type="InterPro" id="IPR000276">
    <property type="entry name" value="GPCR_Rhodpsn"/>
</dbReference>
<dbReference type="InterPro" id="IPR017452">
    <property type="entry name" value="GPCR_Rhodpsn_7TM"/>
</dbReference>
<comment type="caution">
    <text evidence="9">The sequence shown here is derived from an EMBL/GenBank/DDBJ whole genome shotgun (WGS) entry which is preliminary data.</text>
</comment>
<dbReference type="Proteomes" id="UP001445076">
    <property type="component" value="Unassembled WGS sequence"/>
</dbReference>
<accession>A0AAW0Y157</accession>
<dbReference type="SUPFAM" id="SSF81321">
    <property type="entry name" value="Family A G protein-coupled receptor-like"/>
    <property type="match status" value="1"/>
</dbReference>
<dbReference type="Gene3D" id="1.20.1070.10">
    <property type="entry name" value="Rhodopsin 7-helix transmembrane proteins"/>
    <property type="match status" value="1"/>
</dbReference>
<keyword evidence="5 7" id="KW-0472">Membrane</keyword>
<dbReference type="PRINTS" id="PR00237">
    <property type="entry name" value="GPCRRHODOPSN"/>
</dbReference>
<evidence type="ECO:0000313" key="9">
    <source>
        <dbReference type="EMBL" id="KAK8745101.1"/>
    </source>
</evidence>
<dbReference type="PROSITE" id="PS00237">
    <property type="entry name" value="G_PROTEIN_RECEP_F1_1"/>
    <property type="match status" value="1"/>
</dbReference>
<evidence type="ECO:0000256" key="6">
    <source>
        <dbReference type="RuleBase" id="RU000688"/>
    </source>
</evidence>
<keyword evidence="4 7" id="KW-1133">Transmembrane helix</keyword>
<dbReference type="PROSITE" id="PS50262">
    <property type="entry name" value="G_PROTEIN_RECEP_F1_2"/>
    <property type="match status" value="1"/>
</dbReference>
<dbReference type="GO" id="GO:0016020">
    <property type="term" value="C:membrane"/>
    <property type="evidence" value="ECO:0007669"/>
    <property type="project" value="UniProtKB-SubCell"/>
</dbReference>
<gene>
    <name evidence="9" type="ORF">OTU49_000458</name>
</gene>
<comment type="subcellular location">
    <subcellularLocation>
        <location evidence="1">Membrane</location>
    </subcellularLocation>
</comment>
<dbReference type="GO" id="GO:0004930">
    <property type="term" value="F:G protein-coupled receptor activity"/>
    <property type="evidence" value="ECO:0007669"/>
    <property type="project" value="UniProtKB-KW"/>
</dbReference>
<comment type="similarity">
    <text evidence="2 6">Belongs to the G-protein coupled receptor 1 family.</text>
</comment>
<feature type="transmembrane region" description="Helical" evidence="7">
    <location>
        <begin position="28"/>
        <end position="54"/>
    </location>
</feature>